<evidence type="ECO:0000256" key="1">
    <source>
        <dbReference type="ARBA" id="ARBA00001554"/>
    </source>
</evidence>
<dbReference type="Gene3D" id="3.30.1360.20">
    <property type="entry name" value="Transcriptional coactivator/pterin dehydratase"/>
    <property type="match status" value="1"/>
</dbReference>
<evidence type="ECO:0000256" key="2">
    <source>
        <dbReference type="ARBA" id="ARBA00006472"/>
    </source>
</evidence>
<comment type="catalytic activity">
    <reaction evidence="1">
        <text>(4aS,6R)-4a-hydroxy-L-erythro-5,6,7,8-tetrahydrobiopterin = (6R)-L-erythro-6,7-dihydrobiopterin + H2O</text>
        <dbReference type="Rhea" id="RHEA:11920"/>
        <dbReference type="ChEBI" id="CHEBI:15377"/>
        <dbReference type="ChEBI" id="CHEBI:15642"/>
        <dbReference type="ChEBI" id="CHEBI:43120"/>
        <dbReference type="EC" id="4.2.1.96"/>
    </reaction>
</comment>
<dbReference type="PANTHER" id="PTHR12599">
    <property type="entry name" value="PTERIN-4-ALPHA-CARBINOLAMINE DEHYDRATASE"/>
    <property type="match status" value="1"/>
</dbReference>
<evidence type="ECO:0000256" key="3">
    <source>
        <dbReference type="ARBA" id="ARBA00013252"/>
    </source>
</evidence>
<reference evidence="5 6" key="1">
    <citation type="submission" date="2024-09" db="EMBL/GenBank/DDBJ databases">
        <authorList>
            <person name="Sun Q."/>
            <person name="Mori K."/>
        </authorList>
    </citation>
    <scope>NUCLEOTIDE SEQUENCE [LARGE SCALE GENOMIC DNA]</scope>
    <source>
        <strain evidence="5 6">NCAIM B.02610</strain>
    </source>
</reference>
<dbReference type="GO" id="GO:0008124">
    <property type="term" value="F:4-alpha-hydroxytetrahydrobiopterin dehydratase activity"/>
    <property type="evidence" value="ECO:0007669"/>
    <property type="project" value="UniProtKB-EC"/>
</dbReference>
<keyword evidence="4 5" id="KW-0456">Lyase</keyword>
<dbReference type="SUPFAM" id="SSF55248">
    <property type="entry name" value="PCD-like"/>
    <property type="match status" value="1"/>
</dbReference>
<keyword evidence="6" id="KW-1185">Reference proteome</keyword>
<dbReference type="CDD" id="cd00488">
    <property type="entry name" value="PCD_DCoH"/>
    <property type="match status" value="1"/>
</dbReference>
<evidence type="ECO:0000256" key="4">
    <source>
        <dbReference type="ARBA" id="ARBA00023239"/>
    </source>
</evidence>
<dbReference type="RefSeq" id="WP_335960279.1">
    <property type="nucleotide sequence ID" value="NZ_JAXBLX010000009.1"/>
</dbReference>
<evidence type="ECO:0000313" key="6">
    <source>
        <dbReference type="Proteomes" id="UP001589838"/>
    </source>
</evidence>
<dbReference type="Proteomes" id="UP001589838">
    <property type="component" value="Unassembled WGS sequence"/>
</dbReference>
<evidence type="ECO:0000313" key="5">
    <source>
        <dbReference type="EMBL" id="MFC0470378.1"/>
    </source>
</evidence>
<gene>
    <name evidence="5" type="ORF">ACFFHM_07540</name>
</gene>
<dbReference type="InterPro" id="IPR036428">
    <property type="entry name" value="PCD_sf"/>
</dbReference>
<dbReference type="PANTHER" id="PTHR12599:SF0">
    <property type="entry name" value="PTERIN-4-ALPHA-CARBINOLAMINE DEHYDRATASE"/>
    <property type="match status" value="1"/>
</dbReference>
<comment type="caution">
    <text evidence="5">The sequence shown here is derived from an EMBL/GenBank/DDBJ whole genome shotgun (WGS) entry which is preliminary data.</text>
</comment>
<dbReference type="EC" id="4.2.1.96" evidence="3"/>
<protein>
    <recommendedName>
        <fullName evidence="3">4a-hydroxytetrahydrobiopterin dehydratase</fullName>
        <ecNumber evidence="3">4.2.1.96</ecNumber>
    </recommendedName>
</protein>
<organism evidence="5 6">
    <name type="scientific">Halalkalibacter kiskunsagensis</name>
    <dbReference type="NCBI Taxonomy" id="1548599"/>
    <lineage>
        <taxon>Bacteria</taxon>
        <taxon>Bacillati</taxon>
        <taxon>Bacillota</taxon>
        <taxon>Bacilli</taxon>
        <taxon>Bacillales</taxon>
        <taxon>Bacillaceae</taxon>
        <taxon>Halalkalibacter</taxon>
    </lineage>
</organism>
<dbReference type="EMBL" id="JBHLUX010000020">
    <property type="protein sequence ID" value="MFC0470378.1"/>
    <property type="molecule type" value="Genomic_DNA"/>
</dbReference>
<dbReference type="Pfam" id="PF01329">
    <property type="entry name" value="Pterin_4a"/>
    <property type="match status" value="1"/>
</dbReference>
<accession>A0ABV6KAN3</accession>
<comment type="similarity">
    <text evidence="2">Belongs to the pterin-4-alpha-carbinolamine dehydratase family.</text>
</comment>
<sequence length="100" mass="11834">MEKIALGVVNEKIKNVEGWRVSDEKWLIKKYRFRSYLNGISFVNKVAELSEQENHHPFISIDYVVITIKLSSWRANGITDLDLKLIDEYDQFYRLENPTL</sequence>
<dbReference type="InterPro" id="IPR001533">
    <property type="entry name" value="Pterin_deHydtase"/>
</dbReference>
<proteinExistence type="inferred from homology"/>
<name>A0ABV6KAN3_9BACI</name>